<evidence type="ECO:0000256" key="2">
    <source>
        <dbReference type="SAM" id="MobiDB-lite"/>
    </source>
</evidence>
<feature type="region of interest" description="Disordered" evidence="2">
    <location>
        <begin position="361"/>
        <end position="386"/>
    </location>
</feature>
<dbReference type="OrthoDB" id="5288318at2759"/>
<gene>
    <name evidence="4" type="ORF">K489DRAFT_313772</name>
</gene>
<reference evidence="4" key="2">
    <citation type="submission" date="2020-04" db="EMBL/GenBank/DDBJ databases">
        <authorList>
            <consortium name="NCBI Genome Project"/>
        </authorList>
    </citation>
    <scope>NUCLEOTIDE SEQUENCE</scope>
    <source>
        <strain evidence="4">CBS 342.82</strain>
    </source>
</reference>
<keyword evidence="3" id="KW-1185">Reference proteome</keyword>
<reference evidence="4" key="1">
    <citation type="submission" date="2020-01" db="EMBL/GenBank/DDBJ databases">
        <authorList>
            <consortium name="DOE Joint Genome Institute"/>
            <person name="Haridas S."/>
            <person name="Albert R."/>
            <person name="Binder M."/>
            <person name="Bloem J."/>
            <person name="Labutti K."/>
            <person name="Salamov A."/>
            <person name="Andreopoulos B."/>
            <person name="Baker S.E."/>
            <person name="Barry K."/>
            <person name="Bills G."/>
            <person name="Bluhm B.H."/>
            <person name="Cannon C."/>
            <person name="Castanera R."/>
            <person name="Culley D.E."/>
            <person name="Daum C."/>
            <person name="Ezra D."/>
            <person name="Gonzalez J.B."/>
            <person name="Henrissat B."/>
            <person name="Kuo A."/>
            <person name="Liang C."/>
            <person name="Lipzen A."/>
            <person name="Lutzoni F."/>
            <person name="Magnuson J."/>
            <person name="Mondo S."/>
            <person name="Nolan M."/>
            <person name="Ohm R."/>
            <person name="Pangilinan J."/>
            <person name="Park H.-J."/>
            <person name="Ramirez L."/>
            <person name="Alfaro M."/>
            <person name="Sun H."/>
            <person name="Tritt A."/>
            <person name="Yoshinaga Y."/>
            <person name="Zwiers L.-H."/>
            <person name="Turgeon B.G."/>
            <person name="Goodwin S.B."/>
            <person name="Spatafora J.W."/>
            <person name="Crous P.W."/>
            <person name="Grigoriev I.V."/>
        </authorList>
    </citation>
    <scope>NUCLEOTIDE SEQUENCE</scope>
    <source>
        <strain evidence="4">CBS 342.82</strain>
    </source>
</reference>
<keyword evidence="1" id="KW-0175">Coiled coil</keyword>
<proteinExistence type="predicted"/>
<reference evidence="4" key="3">
    <citation type="submission" date="2025-08" db="UniProtKB">
        <authorList>
            <consortium name="RefSeq"/>
        </authorList>
    </citation>
    <scope>IDENTIFICATION</scope>
    <source>
        <strain evidence="4">CBS 342.82</strain>
    </source>
</reference>
<evidence type="ECO:0008006" key="5">
    <source>
        <dbReference type="Google" id="ProtNLM"/>
    </source>
</evidence>
<evidence type="ECO:0000313" key="4">
    <source>
        <dbReference type="RefSeq" id="XP_033462365.1"/>
    </source>
</evidence>
<dbReference type="RefSeq" id="XP_033462365.1">
    <property type="nucleotide sequence ID" value="XM_033600965.1"/>
</dbReference>
<accession>A0A6J3MCK7</accession>
<dbReference type="AlphaFoldDB" id="A0A6J3MCK7"/>
<protein>
    <recommendedName>
        <fullName evidence="5">F-box domain-containing protein</fullName>
    </recommendedName>
</protein>
<dbReference type="GeneID" id="54358765"/>
<feature type="coiled-coil region" evidence="1">
    <location>
        <begin position="263"/>
        <end position="290"/>
    </location>
</feature>
<evidence type="ECO:0000313" key="3">
    <source>
        <dbReference type="Proteomes" id="UP000504637"/>
    </source>
</evidence>
<evidence type="ECO:0000256" key="1">
    <source>
        <dbReference type="SAM" id="Coils"/>
    </source>
</evidence>
<dbReference type="SUPFAM" id="SSF57903">
    <property type="entry name" value="FYVE/PHD zinc finger"/>
    <property type="match status" value="1"/>
</dbReference>
<dbReference type="Proteomes" id="UP000504637">
    <property type="component" value="Unplaced"/>
</dbReference>
<dbReference type="InterPro" id="IPR011011">
    <property type="entry name" value="Znf_FYVE_PHD"/>
</dbReference>
<organism evidence="4">
    <name type="scientific">Dissoconium aciculare CBS 342.82</name>
    <dbReference type="NCBI Taxonomy" id="1314786"/>
    <lineage>
        <taxon>Eukaryota</taxon>
        <taxon>Fungi</taxon>
        <taxon>Dikarya</taxon>
        <taxon>Ascomycota</taxon>
        <taxon>Pezizomycotina</taxon>
        <taxon>Dothideomycetes</taxon>
        <taxon>Dothideomycetidae</taxon>
        <taxon>Mycosphaerellales</taxon>
        <taxon>Dissoconiaceae</taxon>
        <taxon>Dissoconium</taxon>
    </lineage>
</organism>
<dbReference type="CDD" id="cd00065">
    <property type="entry name" value="FYVE_like_SF"/>
    <property type="match status" value="1"/>
</dbReference>
<name>A0A6J3MCK7_9PEZI</name>
<sequence length="386" mass="42828">MVRLLDLETIVNGAEVFDDELSAAGERSNPNINQFSAALSCYPIAYQLATYLDLNSLYELSRTCRQVRANLLQYRQMLIARTLHCSNEEPWSKQRRDELLQAEPDTWTTHGGGGARIERITSGRNGICARDMVGDCRRCGRVVCRNCIIKTPTTTVVRGRHRRLCRTCMKAPLNALTSTKTTKVGTGDDEENTSLSYIRQPCTCETIVWICQPCGHALRPADTTYIRGWAWRTRYSACGGFGAGLGEGNEGVECGWMSDCLAARMVEKDVECDASELAALEEELAKAEMQGHRWVGCSYSTQEIVGIGGKVKKKVRKIVPVGAIVKEYEDERVTEKFLGREHVGTNRSWCSWCTRVIASNNDKDNAKSSSPVHSTLSDGSEDGPSH</sequence>